<protein>
    <submittedName>
        <fullName evidence="2">Os03g0219450 protein</fullName>
    </submittedName>
</protein>
<dbReference type="EMBL" id="AP014959">
    <property type="protein sequence ID" value="BAS83002.1"/>
    <property type="molecule type" value="Genomic_DNA"/>
</dbReference>
<name>A0A0P0VUT9_ORYSJ</name>
<evidence type="ECO:0000256" key="1">
    <source>
        <dbReference type="SAM" id="MobiDB-lite"/>
    </source>
</evidence>
<dbReference type="PaxDb" id="39947-A0A0P0VUT9"/>
<organism evidence="2 3">
    <name type="scientific">Oryza sativa subsp. japonica</name>
    <name type="common">Rice</name>
    <dbReference type="NCBI Taxonomy" id="39947"/>
    <lineage>
        <taxon>Eukaryota</taxon>
        <taxon>Viridiplantae</taxon>
        <taxon>Streptophyta</taxon>
        <taxon>Embryophyta</taxon>
        <taxon>Tracheophyta</taxon>
        <taxon>Spermatophyta</taxon>
        <taxon>Magnoliopsida</taxon>
        <taxon>Liliopsida</taxon>
        <taxon>Poales</taxon>
        <taxon>Poaceae</taxon>
        <taxon>BOP clade</taxon>
        <taxon>Oryzoideae</taxon>
        <taxon>Oryzeae</taxon>
        <taxon>Oryzinae</taxon>
        <taxon>Oryza</taxon>
        <taxon>Oryza sativa</taxon>
    </lineage>
</organism>
<dbReference type="Proteomes" id="UP000059680">
    <property type="component" value="Chromosome 3"/>
</dbReference>
<feature type="compositionally biased region" description="Polar residues" evidence="1">
    <location>
        <begin position="19"/>
        <end position="29"/>
    </location>
</feature>
<evidence type="ECO:0000313" key="3">
    <source>
        <dbReference type="Proteomes" id="UP000059680"/>
    </source>
</evidence>
<feature type="region of interest" description="Disordered" evidence="1">
    <location>
        <begin position="1"/>
        <end position="29"/>
    </location>
</feature>
<reference evidence="2 3" key="3">
    <citation type="journal article" date="2013" name="Rice">
        <title>Improvement of the Oryza sativa Nipponbare reference genome using next generation sequence and optical map data.</title>
        <authorList>
            <person name="Kawahara Y."/>
            <person name="de la Bastide M."/>
            <person name="Hamilton J.P."/>
            <person name="Kanamori H."/>
            <person name="McCombie W.R."/>
            <person name="Ouyang S."/>
            <person name="Schwartz D.C."/>
            <person name="Tanaka T."/>
            <person name="Wu J."/>
            <person name="Zhou S."/>
            <person name="Childs K.L."/>
            <person name="Davidson R.M."/>
            <person name="Lin H."/>
            <person name="Quesada-Ocampo L."/>
            <person name="Vaillancourt B."/>
            <person name="Sakai H."/>
            <person name="Lee S.S."/>
            <person name="Kim J."/>
            <person name="Numa H."/>
            <person name="Itoh T."/>
            <person name="Buell C.R."/>
            <person name="Matsumoto T."/>
        </authorList>
    </citation>
    <scope>NUCLEOTIDE SEQUENCE [LARGE SCALE GENOMIC DNA]</scope>
    <source>
        <strain evidence="3">cv. Nipponbare</strain>
    </source>
</reference>
<keyword evidence="3" id="KW-1185">Reference proteome</keyword>
<sequence length="162" mass="17224">MNSSRRWSCVPPSARNRRTTGSSSQHAVFTSSAPPWRYGSGNRATMSRSTSCATRYVLGLSGFSCPVPGSAASAGSACGAQNLFAQVTISGYAPAHEPVCPDPKRATLSLEYTVYSESNGIEMQEQQRESGISHSPGMSISGMTRMPKEAAKLTMCRTSFSV</sequence>
<dbReference type="InParanoid" id="A0A0P0VUT9"/>
<reference evidence="3" key="1">
    <citation type="journal article" date="2005" name="Nature">
        <title>The map-based sequence of the rice genome.</title>
        <authorList>
            <consortium name="International rice genome sequencing project (IRGSP)"/>
            <person name="Matsumoto T."/>
            <person name="Wu J."/>
            <person name="Kanamori H."/>
            <person name="Katayose Y."/>
            <person name="Fujisawa M."/>
            <person name="Namiki N."/>
            <person name="Mizuno H."/>
            <person name="Yamamoto K."/>
            <person name="Antonio B.A."/>
            <person name="Baba T."/>
            <person name="Sakata K."/>
            <person name="Nagamura Y."/>
            <person name="Aoki H."/>
            <person name="Arikawa K."/>
            <person name="Arita K."/>
            <person name="Bito T."/>
            <person name="Chiden Y."/>
            <person name="Fujitsuka N."/>
            <person name="Fukunaka R."/>
            <person name="Hamada M."/>
            <person name="Harada C."/>
            <person name="Hayashi A."/>
            <person name="Hijishita S."/>
            <person name="Honda M."/>
            <person name="Hosokawa S."/>
            <person name="Ichikawa Y."/>
            <person name="Idonuma A."/>
            <person name="Iijima M."/>
            <person name="Ikeda M."/>
            <person name="Ikeno M."/>
            <person name="Ito K."/>
            <person name="Ito S."/>
            <person name="Ito T."/>
            <person name="Ito Y."/>
            <person name="Ito Y."/>
            <person name="Iwabuchi A."/>
            <person name="Kamiya K."/>
            <person name="Karasawa W."/>
            <person name="Kurita K."/>
            <person name="Katagiri S."/>
            <person name="Kikuta A."/>
            <person name="Kobayashi H."/>
            <person name="Kobayashi N."/>
            <person name="Machita K."/>
            <person name="Maehara T."/>
            <person name="Masukawa M."/>
            <person name="Mizubayashi T."/>
            <person name="Mukai Y."/>
            <person name="Nagasaki H."/>
            <person name="Nagata Y."/>
            <person name="Naito S."/>
            <person name="Nakashima M."/>
            <person name="Nakama Y."/>
            <person name="Nakamichi Y."/>
            <person name="Nakamura M."/>
            <person name="Meguro A."/>
            <person name="Negishi M."/>
            <person name="Ohta I."/>
            <person name="Ohta T."/>
            <person name="Okamoto M."/>
            <person name="Ono N."/>
            <person name="Saji S."/>
            <person name="Sakaguchi M."/>
            <person name="Sakai K."/>
            <person name="Shibata M."/>
            <person name="Shimokawa T."/>
            <person name="Song J."/>
            <person name="Takazaki Y."/>
            <person name="Terasawa K."/>
            <person name="Tsugane M."/>
            <person name="Tsuji K."/>
            <person name="Ueda S."/>
            <person name="Waki K."/>
            <person name="Yamagata H."/>
            <person name="Yamamoto M."/>
            <person name="Yamamoto S."/>
            <person name="Yamane H."/>
            <person name="Yoshiki S."/>
            <person name="Yoshihara R."/>
            <person name="Yukawa K."/>
            <person name="Zhong H."/>
            <person name="Yano M."/>
            <person name="Yuan Q."/>
            <person name="Ouyang S."/>
            <person name="Liu J."/>
            <person name="Jones K.M."/>
            <person name="Gansberger K."/>
            <person name="Moffat K."/>
            <person name="Hill J."/>
            <person name="Bera J."/>
            <person name="Fadrosh D."/>
            <person name="Jin S."/>
            <person name="Johri S."/>
            <person name="Kim M."/>
            <person name="Overton L."/>
            <person name="Reardon M."/>
            <person name="Tsitrin T."/>
            <person name="Vuong H."/>
            <person name="Weaver B."/>
            <person name="Ciecko A."/>
            <person name="Tallon L."/>
            <person name="Jackson J."/>
            <person name="Pai G."/>
            <person name="Aken S.V."/>
            <person name="Utterback T."/>
            <person name="Reidmuller S."/>
            <person name="Feldblyum T."/>
            <person name="Hsiao J."/>
            <person name="Zismann V."/>
            <person name="Iobst S."/>
            <person name="de Vazeille A.R."/>
            <person name="Buell C.R."/>
            <person name="Ying K."/>
            <person name="Li Y."/>
            <person name="Lu T."/>
            <person name="Huang Y."/>
            <person name="Zhao Q."/>
            <person name="Feng Q."/>
            <person name="Zhang L."/>
            <person name="Zhu J."/>
            <person name="Weng Q."/>
            <person name="Mu J."/>
            <person name="Lu Y."/>
            <person name="Fan D."/>
            <person name="Liu Y."/>
            <person name="Guan J."/>
            <person name="Zhang Y."/>
            <person name="Yu S."/>
            <person name="Liu X."/>
            <person name="Zhang Y."/>
            <person name="Hong G."/>
            <person name="Han B."/>
            <person name="Choisne N."/>
            <person name="Demange N."/>
            <person name="Orjeda G."/>
            <person name="Samain S."/>
            <person name="Cattolico L."/>
            <person name="Pelletier E."/>
            <person name="Couloux A."/>
            <person name="Segurens B."/>
            <person name="Wincker P."/>
            <person name="D'Hont A."/>
            <person name="Scarpelli C."/>
            <person name="Weissenbach J."/>
            <person name="Salanoubat M."/>
            <person name="Quetier F."/>
            <person name="Yu Y."/>
            <person name="Kim H.R."/>
            <person name="Rambo T."/>
            <person name="Currie J."/>
            <person name="Collura K."/>
            <person name="Luo M."/>
            <person name="Yang T."/>
            <person name="Ammiraju J.S.S."/>
            <person name="Engler F."/>
            <person name="Soderlund C."/>
            <person name="Wing R.A."/>
            <person name="Palmer L.E."/>
            <person name="de la Bastide M."/>
            <person name="Spiegel L."/>
            <person name="Nascimento L."/>
            <person name="Zutavern T."/>
            <person name="O'Shaughnessy A."/>
            <person name="Dike S."/>
            <person name="Dedhia N."/>
            <person name="Preston R."/>
            <person name="Balija V."/>
            <person name="McCombie W.R."/>
            <person name="Chow T."/>
            <person name="Chen H."/>
            <person name="Chung M."/>
            <person name="Chen C."/>
            <person name="Shaw J."/>
            <person name="Wu H."/>
            <person name="Hsiao K."/>
            <person name="Chao Y."/>
            <person name="Chu M."/>
            <person name="Cheng C."/>
            <person name="Hour A."/>
            <person name="Lee P."/>
            <person name="Lin S."/>
            <person name="Lin Y."/>
            <person name="Liou J."/>
            <person name="Liu S."/>
            <person name="Hsing Y."/>
            <person name="Raghuvanshi S."/>
            <person name="Mohanty A."/>
            <person name="Bharti A.K."/>
            <person name="Gaur A."/>
            <person name="Gupta V."/>
            <person name="Kumar D."/>
            <person name="Ravi V."/>
            <person name="Vij S."/>
            <person name="Kapur A."/>
            <person name="Khurana P."/>
            <person name="Khurana P."/>
            <person name="Khurana J.P."/>
            <person name="Tyagi A.K."/>
            <person name="Gaikwad K."/>
            <person name="Singh A."/>
            <person name="Dalal V."/>
            <person name="Srivastava S."/>
            <person name="Dixit A."/>
            <person name="Pal A.K."/>
            <person name="Ghazi I.A."/>
            <person name="Yadav M."/>
            <person name="Pandit A."/>
            <person name="Bhargava A."/>
            <person name="Sureshbabu K."/>
            <person name="Batra K."/>
            <person name="Sharma T.R."/>
            <person name="Mohapatra T."/>
            <person name="Singh N.K."/>
            <person name="Messing J."/>
            <person name="Nelson A.B."/>
            <person name="Fuks G."/>
            <person name="Kavchok S."/>
            <person name="Keizer G."/>
            <person name="Linton E."/>
            <person name="Llaca V."/>
            <person name="Song R."/>
            <person name="Tanyolac B."/>
            <person name="Young S."/>
            <person name="Ho-Il K."/>
            <person name="Hahn J.H."/>
            <person name="Sangsakoo G."/>
            <person name="Vanavichit A."/>
            <person name="de Mattos Luiz.A.T."/>
            <person name="Zimmer P.D."/>
            <person name="Malone G."/>
            <person name="Dellagostin O."/>
            <person name="de Oliveira A.C."/>
            <person name="Bevan M."/>
            <person name="Bancroft I."/>
            <person name="Minx P."/>
            <person name="Cordum H."/>
            <person name="Wilson R."/>
            <person name="Cheng Z."/>
            <person name="Jin W."/>
            <person name="Jiang J."/>
            <person name="Leong S.A."/>
            <person name="Iwama H."/>
            <person name="Gojobori T."/>
            <person name="Itoh T."/>
            <person name="Niimura Y."/>
            <person name="Fujii Y."/>
            <person name="Habara T."/>
            <person name="Sakai H."/>
            <person name="Sato Y."/>
            <person name="Wilson G."/>
            <person name="Kumar K."/>
            <person name="McCouch S."/>
            <person name="Juretic N."/>
            <person name="Hoen D."/>
            <person name="Wright S."/>
            <person name="Bruskiewich R."/>
            <person name="Bureau T."/>
            <person name="Miyao A."/>
            <person name="Hirochika H."/>
            <person name="Nishikawa T."/>
            <person name="Kadowaki K."/>
            <person name="Sugiura M."/>
            <person name="Burr B."/>
            <person name="Sasaki T."/>
        </authorList>
    </citation>
    <scope>NUCLEOTIDE SEQUENCE [LARGE SCALE GENOMIC DNA]</scope>
    <source>
        <strain evidence="3">cv. Nipponbare</strain>
    </source>
</reference>
<proteinExistence type="predicted"/>
<accession>A0A0P0VUT9</accession>
<dbReference type="Gramene" id="Os03t0219450-00">
    <property type="protein sequence ID" value="Os03t0219450-00"/>
    <property type="gene ID" value="Os03g0219450"/>
</dbReference>
<reference evidence="2 3" key="2">
    <citation type="journal article" date="2013" name="Plant Cell Physiol.">
        <title>Rice Annotation Project Database (RAP-DB): an integrative and interactive database for rice genomics.</title>
        <authorList>
            <person name="Sakai H."/>
            <person name="Lee S.S."/>
            <person name="Tanaka T."/>
            <person name="Numa H."/>
            <person name="Kim J."/>
            <person name="Kawahara Y."/>
            <person name="Wakimoto H."/>
            <person name="Yang C.C."/>
            <person name="Iwamoto M."/>
            <person name="Abe T."/>
            <person name="Yamada Y."/>
            <person name="Muto A."/>
            <person name="Inokuchi H."/>
            <person name="Ikemura T."/>
            <person name="Matsumoto T."/>
            <person name="Sasaki T."/>
            <person name="Itoh T."/>
        </authorList>
    </citation>
    <scope>NUCLEOTIDE SEQUENCE [LARGE SCALE GENOMIC DNA]</scope>
    <source>
        <strain evidence="3">cv. Nipponbare</strain>
    </source>
</reference>
<gene>
    <name evidence="2" type="ordered locus">Os03g0219450</name>
    <name evidence="2" type="ORF">OSNPB_030219450</name>
</gene>
<evidence type="ECO:0000313" key="2">
    <source>
        <dbReference type="EMBL" id="BAS83002.1"/>
    </source>
</evidence>
<dbReference type="AlphaFoldDB" id="A0A0P0VUT9"/>